<sequence>MDVQSLWIEHIRRPEYSHALAVTGISVDGQRPGPKSIRPLQNVARGGLEHGMQASTIFFSICSRNAPLDVCQQSYIRMRVELEEPCRRLRDNEQTMIHSTLEGARSRRRSSAKPK</sequence>
<organism evidence="2 3">
    <name type="scientific">Ajellomyces capsulatus (strain H143)</name>
    <name type="common">Darling's disease fungus</name>
    <name type="synonym">Histoplasma capsulatum</name>
    <dbReference type="NCBI Taxonomy" id="544712"/>
    <lineage>
        <taxon>Eukaryota</taxon>
        <taxon>Fungi</taxon>
        <taxon>Dikarya</taxon>
        <taxon>Ascomycota</taxon>
        <taxon>Pezizomycotina</taxon>
        <taxon>Eurotiomycetes</taxon>
        <taxon>Eurotiomycetidae</taxon>
        <taxon>Onygenales</taxon>
        <taxon>Ajellomycetaceae</taxon>
        <taxon>Histoplasma</taxon>
    </lineage>
</organism>
<proteinExistence type="predicted"/>
<evidence type="ECO:0000313" key="2">
    <source>
        <dbReference type="EMBL" id="EER37299.1"/>
    </source>
</evidence>
<dbReference type="VEuPathDB" id="FungiDB:HCDG_08750"/>
<dbReference type="EMBL" id="GG692435">
    <property type="protein sequence ID" value="EER37299.1"/>
    <property type="molecule type" value="Genomic_DNA"/>
</dbReference>
<accession>C6HQS8</accession>
<protein>
    <submittedName>
        <fullName evidence="2">Uncharacterized protein</fullName>
    </submittedName>
</protein>
<feature type="region of interest" description="Disordered" evidence="1">
    <location>
        <begin position="91"/>
        <end position="115"/>
    </location>
</feature>
<evidence type="ECO:0000256" key="1">
    <source>
        <dbReference type="SAM" id="MobiDB-lite"/>
    </source>
</evidence>
<dbReference type="AlphaFoldDB" id="C6HQS8"/>
<evidence type="ECO:0000313" key="3">
    <source>
        <dbReference type="Proteomes" id="UP000002624"/>
    </source>
</evidence>
<dbReference type="HOGENOM" id="CLU_2108362_0_0_1"/>
<reference evidence="3" key="1">
    <citation type="submission" date="2009-05" db="EMBL/GenBank/DDBJ databases">
        <title>The genome sequence of Ajellomyces capsulatus strain H143.</title>
        <authorList>
            <person name="Champion M."/>
            <person name="Cuomo C.A."/>
            <person name="Ma L.-J."/>
            <person name="Henn M.R."/>
            <person name="Sil A."/>
            <person name="Goldman B."/>
            <person name="Young S.K."/>
            <person name="Kodira C.D."/>
            <person name="Zeng Q."/>
            <person name="Koehrsen M."/>
            <person name="Alvarado L."/>
            <person name="Berlin A.M."/>
            <person name="Borenstein D."/>
            <person name="Chen Z."/>
            <person name="Engels R."/>
            <person name="Freedman E."/>
            <person name="Gellesch M."/>
            <person name="Goldberg J."/>
            <person name="Griggs A."/>
            <person name="Gujja S."/>
            <person name="Heiman D.I."/>
            <person name="Hepburn T.A."/>
            <person name="Howarth C."/>
            <person name="Jen D."/>
            <person name="Larson L."/>
            <person name="Lewis B."/>
            <person name="Mehta T."/>
            <person name="Park D."/>
            <person name="Pearson M."/>
            <person name="Roberts A."/>
            <person name="Saif S."/>
            <person name="Shea T.D."/>
            <person name="Shenoy N."/>
            <person name="Sisk P."/>
            <person name="Stolte C."/>
            <person name="Sykes S."/>
            <person name="Walk T."/>
            <person name="White J."/>
            <person name="Yandava C."/>
            <person name="Klein B."/>
            <person name="McEwen J.G."/>
            <person name="Puccia R."/>
            <person name="Goldman G.H."/>
            <person name="Felipe M.S."/>
            <person name="Nino-Vega G."/>
            <person name="San-Blas G."/>
            <person name="Taylor J.W."/>
            <person name="Mendoza L."/>
            <person name="Galagan J.E."/>
            <person name="Nusbaum C."/>
            <person name="Birren B.W."/>
        </authorList>
    </citation>
    <scope>NUCLEOTIDE SEQUENCE [LARGE SCALE GENOMIC DNA]</scope>
    <source>
        <strain evidence="3">H143</strain>
    </source>
</reference>
<feature type="compositionally biased region" description="Basic residues" evidence="1">
    <location>
        <begin position="106"/>
        <end position="115"/>
    </location>
</feature>
<name>C6HQS8_AJECH</name>
<dbReference type="Proteomes" id="UP000002624">
    <property type="component" value="Unassembled WGS sequence"/>
</dbReference>
<gene>
    <name evidence="2" type="ORF">HCDG_08750</name>
</gene>